<dbReference type="InterPro" id="IPR050595">
    <property type="entry name" value="Bact_response_regulator"/>
</dbReference>
<gene>
    <name evidence="4" type="ORF">A2866_06160</name>
</gene>
<dbReference type="InterPro" id="IPR001789">
    <property type="entry name" value="Sig_transdc_resp-reg_receiver"/>
</dbReference>
<dbReference type="PROSITE" id="PS50110">
    <property type="entry name" value="RESPONSE_REGULATORY"/>
    <property type="match status" value="1"/>
</dbReference>
<dbReference type="EMBL" id="MFZI01000003">
    <property type="protein sequence ID" value="OGK22220.1"/>
    <property type="molecule type" value="Genomic_DNA"/>
</dbReference>
<dbReference type="Pfam" id="PF00072">
    <property type="entry name" value="Response_reg"/>
    <property type="match status" value="1"/>
</dbReference>
<protein>
    <recommendedName>
        <fullName evidence="3">Response regulatory domain-containing protein</fullName>
    </recommendedName>
</protein>
<evidence type="ECO:0000256" key="1">
    <source>
        <dbReference type="ARBA" id="ARBA00022553"/>
    </source>
</evidence>
<evidence type="ECO:0000256" key="2">
    <source>
        <dbReference type="PROSITE-ProRule" id="PRU00169"/>
    </source>
</evidence>
<dbReference type="Proteomes" id="UP000177026">
    <property type="component" value="Unassembled WGS sequence"/>
</dbReference>
<organism evidence="4 5">
    <name type="scientific">Candidatus Roizmanbacteria bacterium RIFCSPHIGHO2_01_FULL_39_8</name>
    <dbReference type="NCBI Taxonomy" id="1802033"/>
    <lineage>
        <taxon>Bacteria</taxon>
        <taxon>Candidatus Roizmaniibacteriota</taxon>
    </lineage>
</organism>
<dbReference type="InterPro" id="IPR011006">
    <property type="entry name" value="CheY-like_superfamily"/>
</dbReference>
<sequence length="123" mass="13866">MNNTIMVIDDDKGILESVKIILQEEGYEVMSYEEAPTLSEIKRIKPQLIILDIYLQGQDGRQVAKKIKSNSETQHIPIIMISAVSGVEQSVVQSGADEFLAKPFDLYTLVHHVHKNIQVTNVF</sequence>
<feature type="modified residue" description="4-aspartylphosphate" evidence="2">
    <location>
        <position position="52"/>
    </location>
</feature>
<proteinExistence type="predicted"/>
<reference evidence="4 5" key="1">
    <citation type="journal article" date="2016" name="Nat. Commun.">
        <title>Thousands of microbial genomes shed light on interconnected biogeochemical processes in an aquifer system.</title>
        <authorList>
            <person name="Anantharaman K."/>
            <person name="Brown C.T."/>
            <person name="Hug L.A."/>
            <person name="Sharon I."/>
            <person name="Castelle C.J."/>
            <person name="Probst A.J."/>
            <person name="Thomas B.C."/>
            <person name="Singh A."/>
            <person name="Wilkins M.J."/>
            <person name="Karaoz U."/>
            <person name="Brodie E.L."/>
            <person name="Williams K.H."/>
            <person name="Hubbard S.S."/>
            <person name="Banfield J.F."/>
        </authorList>
    </citation>
    <scope>NUCLEOTIDE SEQUENCE [LARGE SCALE GENOMIC DNA]</scope>
</reference>
<dbReference type="GO" id="GO:0000160">
    <property type="term" value="P:phosphorelay signal transduction system"/>
    <property type="evidence" value="ECO:0007669"/>
    <property type="project" value="InterPro"/>
</dbReference>
<dbReference type="PANTHER" id="PTHR44591">
    <property type="entry name" value="STRESS RESPONSE REGULATOR PROTEIN 1"/>
    <property type="match status" value="1"/>
</dbReference>
<dbReference type="Gene3D" id="3.40.50.2300">
    <property type="match status" value="1"/>
</dbReference>
<evidence type="ECO:0000313" key="4">
    <source>
        <dbReference type="EMBL" id="OGK22220.1"/>
    </source>
</evidence>
<feature type="domain" description="Response regulatory" evidence="3">
    <location>
        <begin position="4"/>
        <end position="117"/>
    </location>
</feature>
<name>A0A1F7GT32_9BACT</name>
<dbReference type="AlphaFoldDB" id="A0A1F7GT32"/>
<accession>A0A1F7GT32</accession>
<dbReference type="SUPFAM" id="SSF52172">
    <property type="entry name" value="CheY-like"/>
    <property type="match status" value="1"/>
</dbReference>
<keyword evidence="1 2" id="KW-0597">Phosphoprotein</keyword>
<dbReference type="PANTHER" id="PTHR44591:SF3">
    <property type="entry name" value="RESPONSE REGULATORY DOMAIN-CONTAINING PROTEIN"/>
    <property type="match status" value="1"/>
</dbReference>
<evidence type="ECO:0000259" key="3">
    <source>
        <dbReference type="PROSITE" id="PS50110"/>
    </source>
</evidence>
<evidence type="ECO:0000313" key="5">
    <source>
        <dbReference type="Proteomes" id="UP000177026"/>
    </source>
</evidence>
<comment type="caution">
    <text evidence="4">The sequence shown here is derived from an EMBL/GenBank/DDBJ whole genome shotgun (WGS) entry which is preliminary data.</text>
</comment>
<dbReference type="SMART" id="SM00448">
    <property type="entry name" value="REC"/>
    <property type="match status" value="1"/>
</dbReference>